<dbReference type="InterPro" id="IPR003953">
    <property type="entry name" value="FAD-dep_OxRdtase_2_FAD-bd"/>
</dbReference>
<evidence type="ECO:0000256" key="2">
    <source>
        <dbReference type="ARBA" id="ARBA00023002"/>
    </source>
</evidence>
<keyword evidence="4" id="KW-0472">Membrane</keyword>
<dbReference type="PROSITE" id="PS50255">
    <property type="entry name" value="CYTOCHROME_B5_2"/>
    <property type="match status" value="2"/>
</dbReference>
<proteinExistence type="predicted"/>
<evidence type="ECO:0000313" key="6">
    <source>
        <dbReference type="EMBL" id="CAK0806257.1"/>
    </source>
</evidence>
<dbReference type="Proteomes" id="UP001189429">
    <property type="component" value="Unassembled WGS sequence"/>
</dbReference>
<organism evidence="6 7">
    <name type="scientific">Prorocentrum cordatum</name>
    <dbReference type="NCBI Taxonomy" id="2364126"/>
    <lineage>
        <taxon>Eukaryota</taxon>
        <taxon>Sar</taxon>
        <taxon>Alveolata</taxon>
        <taxon>Dinophyceae</taxon>
        <taxon>Prorocentrales</taxon>
        <taxon>Prorocentraceae</taxon>
        <taxon>Prorocentrum</taxon>
    </lineage>
</organism>
<dbReference type="PROSITE" id="PS51257">
    <property type="entry name" value="PROKAR_LIPOPROTEIN"/>
    <property type="match status" value="1"/>
</dbReference>
<feature type="transmembrane region" description="Helical" evidence="4">
    <location>
        <begin position="802"/>
        <end position="824"/>
    </location>
</feature>
<dbReference type="EMBL" id="CAUYUJ010003675">
    <property type="protein sequence ID" value="CAK0806257.1"/>
    <property type="molecule type" value="Genomic_DNA"/>
</dbReference>
<evidence type="ECO:0000256" key="1">
    <source>
        <dbReference type="ARBA" id="ARBA00022630"/>
    </source>
</evidence>
<keyword evidence="4" id="KW-0812">Transmembrane</keyword>
<name>A0ABN9QJN1_9DINO</name>
<dbReference type="Pfam" id="PF00173">
    <property type="entry name" value="Cyt-b5"/>
    <property type="match status" value="2"/>
</dbReference>
<feature type="transmembrane region" description="Helical" evidence="4">
    <location>
        <begin position="836"/>
        <end position="857"/>
    </location>
</feature>
<evidence type="ECO:0000259" key="5">
    <source>
        <dbReference type="PROSITE" id="PS50255"/>
    </source>
</evidence>
<dbReference type="InterPro" id="IPR036400">
    <property type="entry name" value="Cyt_B5-like_heme/steroid_sf"/>
</dbReference>
<dbReference type="Gene3D" id="3.90.700.10">
    <property type="entry name" value="Succinate dehydrogenase/fumarate reductase flavoprotein, catalytic domain"/>
    <property type="match status" value="1"/>
</dbReference>
<dbReference type="InterPro" id="IPR001199">
    <property type="entry name" value="Cyt_B5-like_heme/steroid-bd"/>
</dbReference>
<feature type="domain" description="Cytochrome b5 heme-binding" evidence="5">
    <location>
        <begin position="520"/>
        <end position="597"/>
    </location>
</feature>
<accession>A0ABN9QJN1</accession>
<evidence type="ECO:0000313" key="7">
    <source>
        <dbReference type="Proteomes" id="UP001189429"/>
    </source>
</evidence>
<comment type="caution">
    <text evidence="6">The sequence shown here is derived from an EMBL/GenBank/DDBJ whole genome shotgun (WGS) entry which is preliminary data.</text>
</comment>
<protein>
    <recommendedName>
        <fullName evidence="5">Cytochrome b5 heme-binding domain-containing protein</fullName>
    </recommendedName>
</protein>
<dbReference type="SMART" id="SM01117">
    <property type="entry name" value="Cyt-b5"/>
    <property type="match status" value="2"/>
</dbReference>
<dbReference type="SUPFAM" id="SSF51905">
    <property type="entry name" value="FAD/NAD(P)-binding domain"/>
    <property type="match status" value="1"/>
</dbReference>
<keyword evidence="1" id="KW-0285">Flavoprotein</keyword>
<dbReference type="InterPro" id="IPR036188">
    <property type="entry name" value="FAD/NAD-bd_sf"/>
</dbReference>
<dbReference type="SUPFAM" id="SSF55856">
    <property type="entry name" value="Cytochrome b5-like heme/steroid binding domain"/>
    <property type="match status" value="2"/>
</dbReference>
<dbReference type="InterPro" id="IPR027477">
    <property type="entry name" value="Succ_DH/fumarate_Rdtase_cat_sf"/>
</dbReference>
<evidence type="ECO:0000256" key="3">
    <source>
        <dbReference type="SAM" id="MobiDB-lite"/>
    </source>
</evidence>
<dbReference type="PANTHER" id="PTHR43400:SF1">
    <property type="entry name" value="FUMARATE REDUCTASE"/>
    <property type="match status" value="1"/>
</dbReference>
<evidence type="ECO:0000256" key="4">
    <source>
        <dbReference type="SAM" id="Phobius"/>
    </source>
</evidence>
<dbReference type="Pfam" id="PF00890">
    <property type="entry name" value="FAD_binding_2"/>
    <property type="match status" value="1"/>
</dbReference>
<dbReference type="Gene3D" id="3.10.120.10">
    <property type="entry name" value="Cytochrome b5-like heme/steroid binding domain"/>
    <property type="match status" value="2"/>
</dbReference>
<feature type="domain" description="Cytochrome b5 heme-binding" evidence="5">
    <location>
        <begin position="616"/>
        <end position="671"/>
    </location>
</feature>
<sequence length="1011" mass="106894">MAARQTSAGVGHVVVVGGGLAGIAAACELLECGCSVTMLEKMPSLGGNSSKATSGIAVPGSRLQSETYGLQDDGADLVQQGAGAWLKGAPGDVEWFLNSLGLQDELVLRQTPGHKVMRTIGTKHNFPGMVITYAATNHLRRIAETHTAKVKIITRAEVKGLAISAGQVCGVTYHRTLEDGKIVSETLSGPVVLATGGYCGDKSAQGFLHRYRGDLRQLPTTNDERSSGDGIRLAQSMGAKLDRLQDVDLVPTALVDPSDRGSSLKLIASDSILGAGGAILDAAGGRPCDERGPKQDAVARMARARGPFRLVIGTDKAAPLEWMMEFYQKNKLMRKLGSGGSGGVSALAREMGVKQAALLKSLKDVVDQDGELFVGEVTPAVYSCAGGICTDPTTSQVQGSAGPIKGLFAAGEVAASPESAVWAISGVPLMQCIATGRAAGRSAAALALEGAGAARQDLRQLILSSLNAALGADAASPSKASPSDKPLEELSKEELIAKVKDLQINGAVAAPATDAASAGPPPITLEDVAKHNTKDDAWLVVNGDVIDVTKWVPIHPGGEQAIAAYFGKDATEEWNMIHKKDMVQKNISNLTIIGKLGSGGGGAGAAAAAPAKGDGIELAEVAKHNTKEDAWIVVNGQVLDVTKWIPVHPGGEQAIMAYLGQDASEEWNTIHKPNMIEANLSNPNGPVVKGKFAGGSAAPPPVASGGDDELPAPDGPGCMPGPVGALFYMVLNVLRLIMKTILFTGNFHFSFDNNRNGTIRSAMFLLFFTIVHAGGNVMDLLVNNRPEEVNGEGYLIEDRMGWTGGGICLLEEYTVLCLALHVAVALKRSWDISLNYCVYTGRWNMLLSGLTVLSFLFKHLTDIRLYQHWTCAAVYPPKYFIAYDKVFSGHLFSEPVAPGLAPPEGVTPVAVHDVYTREYELFGDLNTVLFYSACVIVFICHMVWGWKKLVPADTFQIPKDHVKVVTYLGQGLAVTLGCMYLSLVWFVYLTVLPDGKGPLADQVVVMPCPNE</sequence>
<feature type="transmembrane region" description="Helical" evidence="4">
    <location>
        <begin position="726"/>
        <end position="749"/>
    </location>
</feature>
<dbReference type="PANTHER" id="PTHR43400">
    <property type="entry name" value="FUMARATE REDUCTASE"/>
    <property type="match status" value="1"/>
</dbReference>
<feature type="transmembrane region" description="Helical" evidence="4">
    <location>
        <begin position="761"/>
        <end position="782"/>
    </location>
</feature>
<keyword evidence="4" id="KW-1133">Transmembrane helix</keyword>
<gene>
    <name evidence="6" type="ORF">PCOR1329_LOCUS12560</name>
</gene>
<dbReference type="InterPro" id="IPR050315">
    <property type="entry name" value="FAD-oxidoreductase_2"/>
</dbReference>
<keyword evidence="7" id="KW-1185">Reference proteome</keyword>
<feature type="region of interest" description="Disordered" evidence="3">
    <location>
        <begin position="691"/>
        <end position="714"/>
    </location>
</feature>
<reference evidence="6" key="1">
    <citation type="submission" date="2023-10" db="EMBL/GenBank/DDBJ databases">
        <authorList>
            <person name="Chen Y."/>
            <person name="Shah S."/>
            <person name="Dougan E. K."/>
            <person name="Thang M."/>
            <person name="Chan C."/>
        </authorList>
    </citation>
    <scope>NUCLEOTIDE SEQUENCE [LARGE SCALE GENOMIC DNA]</scope>
</reference>
<feature type="transmembrane region" description="Helical" evidence="4">
    <location>
        <begin position="967"/>
        <end position="988"/>
    </location>
</feature>
<dbReference type="Gene3D" id="3.50.50.60">
    <property type="entry name" value="FAD/NAD(P)-binding domain"/>
    <property type="match status" value="1"/>
</dbReference>
<feature type="transmembrane region" description="Helical" evidence="4">
    <location>
        <begin position="928"/>
        <end position="946"/>
    </location>
</feature>
<keyword evidence="2" id="KW-0560">Oxidoreductase</keyword>